<reference evidence="1" key="1">
    <citation type="submission" date="2015-01" db="EMBL/GenBank/DDBJ databases">
        <title>The Genome Sequence of Cladophialophora bantiana CBS 173.52.</title>
        <authorList>
            <consortium name="The Broad Institute Genomics Platform"/>
            <person name="Cuomo C."/>
            <person name="de Hoog S."/>
            <person name="Gorbushina A."/>
            <person name="Stielow B."/>
            <person name="Teixiera M."/>
            <person name="Abouelleil A."/>
            <person name="Chapman S.B."/>
            <person name="Priest M."/>
            <person name="Young S.K."/>
            <person name="Wortman J."/>
            <person name="Nusbaum C."/>
            <person name="Birren B."/>
        </authorList>
    </citation>
    <scope>NUCLEOTIDE SEQUENCE [LARGE SCALE GENOMIC DNA]</scope>
    <source>
        <strain evidence="1">CBS 173.52</strain>
    </source>
</reference>
<dbReference type="SUPFAM" id="SSF54427">
    <property type="entry name" value="NTF2-like"/>
    <property type="match status" value="1"/>
</dbReference>
<dbReference type="Proteomes" id="UP000053789">
    <property type="component" value="Unassembled WGS sequence"/>
</dbReference>
<evidence type="ECO:0000313" key="1">
    <source>
        <dbReference type="EMBL" id="KIW90892.1"/>
    </source>
</evidence>
<dbReference type="AlphaFoldDB" id="A0A0D2FWJ9"/>
<proteinExistence type="predicted"/>
<protein>
    <recommendedName>
        <fullName evidence="3">SnoaL-like domain-containing protein</fullName>
    </recommendedName>
</protein>
<evidence type="ECO:0008006" key="3">
    <source>
        <dbReference type="Google" id="ProtNLM"/>
    </source>
</evidence>
<gene>
    <name evidence="1" type="ORF">Z519_08675</name>
</gene>
<dbReference type="RefSeq" id="XP_016617561.1">
    <property type="nucleotide sequence ID" value="XM_016766403.1"/>
</dbReference>
<dbReference type="EMBL" id="KN846992">
    <property type="protein sequence ID" value="KIW90892.1"/>
    <property type="molecule type" value="Genomic_DNA"/>
</dbReference>
<dbReference type="GeneID" id="27701603"/>
<keyword evidence="2" id="KW-1185">Reference proteome</keyword>
<sequence>MVRSQDGDVDPFFDLFYDEASFTIMFRARMYESLITALSMKVEGIAADKKRLALEASSDVRANGNSYHNYYLWLFEIKDGKISAARFYLDTLFAKNAIDWMEELATGGNK</sequence>
<accession>A0A0D2FWJ9</accession>
<dbReference type="VEuPathDB" id="FungiDB:Z519_08675"/>
<evidence type="ECO:0000313" key="2">
    <source>
        <dbReference type="Proteomes" id="UP000053789"/>
    </source>
</evidence>
<organism evidence="1 2">
    <name type="scientific">Cladophialophora bantiana (strain ATCC 10958 / CBS 173.52 / CDC B-1940 / NIH 8579)</name>
    <name type="common">Xylohypha bantiana</name>
    <dbReference type="NCBI Taxonomy" id="1442370"/>
    <lineage>
        <taxon>Eukaryota</taxon>
        <taxon>Fungi</taxon>
        <taxon>Dikarya</taxon>
        <taxon>Ascomycota</taxon>
        <taxon>Pezizomycotina</taxon>
        <taxon>Eurotiomycetes</taxon>
        <taxon>Chaetothyriomycetidae</taxon>
        <taxon>Chaetothyriales</taxon>
        <taxon>Herpotrichiellaceae</taxon>
        <taxon>Cladophialophora</taxon>
    </lineage>
</organism>
<dbReference type="HOGENOM" id="CLU_146145_0_0_1"/>
<name>A0A0D2FWJ9_CLAB1</name>
<dbReference type="InterPro" id="IPR032710">
    <property type="entry name" value="NTF2-like_dom_sf"/>
</dbReference>
<dbReference type="Gene3D" id="3.10.450.50">
    <property type="match status" value="1"/>
</dbReference>